<feature type="signal peptide" evidence="1">
    <location>
        <begin position="1"/>
        <end position="27"/>
    </location>
</feature>
<organism evidence="2 3">
    <name type="scientific">Saccharothrix ecbatanensis</name>
    <dbReference type="NCBI Taxonomy" id="1105145"/>
    <lineage>
        <taxon>Bacteria</taxon>
        <taxon>Bacillati</taxon>
        <taxon>Actinomycetota</taxon>
        <taxon>Actinomycetes</taxon>
        <taxon>Pseudonocardiales</taxon>
        <taxon>Pseudonocardiaceae</taxon>
        <taxon>Saccharothrix</taxon>
    </lineage>
</organism>
<dbReference type="EMBL" id="JACHMO010000001">
    <property type="protein sequence ID" value="MBB5801429.1"/>
    <property type="molecule type" value="Genomic_DNA"/>
</dbReference>
<evidence type="ECO:0000256" key="1">
    <source>
        <dbReference type="SAM" id="SignalP"/>
    </source>
</evidence>
<evidence type="ECO:0000313" key="3">
    <source>
        <dbReference type="Proteomes" id="UP000552097"/>
    </source>
</evidence>
<keyword evidence="3" id="KW-1185">Reference proteome</keyword>
<proteinExistence type="predicted"/>
<dbReference type="RefSeq" id="WP_184917249.1">
    <property type="nucleotide sequence ID" value="NZ_JACHMO010000001.1"/>
</dbReference>
<accession>A0A7W9HG93</accession>
<protein>
    <recommendedName>
        <fullName evidence="4">PknH-like protein</fullName>
    </recommendedName>
</protein>
<name>A0A7W9HG93_9PSEU</name>
<evidence type="ECO:0000313" key="2">
    <source>
        <dbReference type="EMBL" id="MBB5801429.1"/>
    </source>
</evidence>
<reference evidence="2 3" key="1">
    <citation type="submission" date="2020-08" db="EMBL/GenBank/DDBJ databases">
        <title>Sequencing the genomes of 1000 actinobacteria strains.</title>
        <authorList>
            <person name="Klenk H.-P."/>
        </authorList>
    </citation>
    <scope>NUCLEOTIDE SEQUENCE [LARGE SCALE GENOMIC DNA]</scope>
    <source>
        <strain evidence="2 3">DSM 45486</strain>
    </source>
</reference>
<dbReference type="AlphaFoldDB" id="A0A7W9HG93"/>
<gene>
    <name evidence="2" type="ORF">F4560_001197</name>
</gene>
<keyword evidence="1" id="KW-0732">Signal</keyword>
<comment type="caution">
    <text evidence="2">The sequence shown here is derived from an EMBL/GenBank/DDBJ whole genome shotgun (WGS) entry which is preliminary data.</text>
</comment>
<evidence type="ECO:0008006" key="4">
    <source>
        <dbReference type="Google" id="ProtNLM"/>
    </source>
</evidence>
<dbReference type="Proteomes" id="UP000552097">
    <property type="component" value="Unassembled WGS sequence"/>
</dbReference>
<sequence length="241" mass="25504">MTVGVVVRGVVTVACAVVLVAGCSAQADPPAAPTEDPAAVAMRAVEKLVLPDQVTSSAGLTPVGGPEVGVQPLVSCPDPAAVPELAAATPAIAGRTQRWQWTAPDGTTVPYSLYSAVYDGIPAREAIKQARAVTKCYPNQQDPVPWLDRQVYRTDGLPSTKPFVDDRFAYCVRRGAIDYTETVDEHLASRVEVVWDCAAFMAEGQKLVRLNSVQHNRKASPLNAPTVDTVGQAMVDALVAP</sequence>
<feature type="chain" id="PRO_5030611636" description="PknH-like protein" evidence="1">
    <location>
        <begin position="28"/>
        <end position="241"/>
    </location>
</feature>